<dbReference type="Proteomes" id="UP001429354">
    <property type="component" value="Unassembled WGS sequence"/>
</dbReference>
<feature type="domain" description="Activator of Hsp90 ATPase homologue 1/2-like C-terminal" evidence="2">
    <location>
        <begin position="23"/>
        <end position="154"/>
    </location>
</feature>
<evidence type="ECO:0000313" key="4">
    <source>
        <dbReference type="Proteomes" id="UP001429354"/>
    </source>
</evidence>
<comment type="caution">
    <text evidence="3">The sequence shown here is derived from an EMBL/GenBank/DDBJ whole genome shotgun (WGS) entry which is preliminary data.</text>
</comment>
<dbReference type="SUPFAM" id="SSF55961">
    <property type="entry name" value="Bet v1-like"/>
    <property type="match status" value="1"/>
</dbReference>
<evidence type="ECO:0000256" key="1">
    <source>
        <dbReference type="ARBA" id="ARBA00006817"/>
    </source>
</evidence>
<dbReference type="InterPro" id="IPR023393">
    <property type="entry name" value="START-like_dom_sf"/>
</dbReference>
<dbReference type="Pfam" id="PF08327">
    <property type="entry name" value="AHSA1"/>
    <property type="match status" value="1"/>
</dbReference>
<evidence type="ECO:0000313" key="3">
    <source>
        <dbReference type="EMBL" id="NDK40184.1"/>
    </source>
</evidence>
<name>A0ABX0AF05_9GAMM</name>
<sequence length="179" mass="19981">MNDSYARVIAPATVQIERTLPGPIERVWAYLTEPEKRSQWFAGGDMELRSGGRVALRFNNSALTGHDGTPPVKYAAHAGPTTLNGTLTACEPQHLLAYTFGEGDDASHVRFELSEAGDEVILRVVHSRLRNRDEMLSVAGGWHTHVDILADRLEGRTPAGFWPTHTRLEAEYDQRLPHW</sequence>
<organism evidence="3 4">
    <name type="scientific">Pseudoxanthomonas gei</name>
    <dbReference type="NCBI Taxonomy" id="1383030"/>
    <lineage>
        <taxon>Bacteria</taxon>
        <taxon>Pseudomonadati</taxon>
        <taxon>Pseudomonadota</taxon>
        <taxon>Gammaproteobacteria</taxon>
        <taxon>Lysobacterales</taxon>
        <taxon>Lysobacteraceae</taxon>
        <taxon>Pseudoxanthomonas</taxon>
    </lineage>
</organism>
<proteinExistence type="inferred from homology"/>
<dbReference type="EMBL" id="QOVG01000013">
    <property type="protein sequence ID" value="NDK40184.1"/>
    <property type="molecule type" value="Genomic_DNA"/>
</dbReference>
<dbReference type="InterPro" id="IPR013538">
    <property type="entry name" value="ASHA1/2-like_C"/>
</dbReference>
<accession>A0ABX0AF05</accession>
<dbReference type="RefSeq" id="WP_162350844.1">
    <property type="nucleotide sequence ID" value="NZ_QOVG01000013.1"/>
</dbReference>
<dbReference type="Gene3D" id="3.30.530.20">
    <property type="match status" value="1"/>
</dbReference>
<gene>
    <name evidence="3" type="ORF">DT603_15195</name>
</gene>
<keyword evidence="4" id="KW-1185">Reference proteome</keyword>
<protein>
    <submittedName>
        <fullName evidence="3">ATPase</fullName>
    </submittedName>
</protein>
<reference evidence="3 4" key="1">
    <citation type="submission" date="2018-07" db="EMBL/GenBank/DDBJ databases">
        <title>Whole genome Sequencing of Pseudoxanthomonas gei KCTC 32298 (T).</title>
        <authorList>
            <person name="Kumar S."/>
            <person name="Bansal K."/>
            <person name="Kaur A."/>
            <person name="Patil P."/>
            <person name="Sharma S."/>
            <person name="Patil P.B."/>
        </authorList>
    </citation>
    <scope>NUCLEOTIDE SEQUENCE [LARGE SCALE GENOMIC DNA]</scope>
    <source>
        <strain evidence="3 4">KCTC 32298</strain>
    </source>
</reference>
<comment type="similarity">
    <text evidence="1">Belongs to the AHA1 family.</text>
</comment>
<dbReference type="CDD" id="cd08899">
    <property type="entry name" value="SRPBCC_CalC_Aha1-like_6"/>
    <property type="match status" value="1"/>
</dbReference>
<evidence type="ECO:0000259" key="2">
    <source>
        <dbReference type="Pfam" id="PF08327"/>
    </source>
</evidence>